<sequence length="84" mass="9885">MPKYIPDETDIIFIRLLRRHIGAEWSVAKAAILKQLPEGIDPERLSKYVDDSDHPHIHINAYGVEPRFYAHRTSKRLLEFYPTK</sequence>
<accession>A0A1H9NMG8</accession>
<protein>
    <submittedName>
        <fullName evidence="1">Uncharacterized protein</fullName>
    </submittedName>
</protein>
<dbReference type="AlphaFoldDB" id="A0A1H9NMG8"/>
<organism evidence="1 2">
    <name type="scientific">Neolewinella agarilytica</name>
    <dbReference type="NCBI Taxonomy" id="478744"/>
    <lineage>
        <taxon>Bacteria</taxon>
        <taxon>Pseudomonadati</taxon>
        <taxon>Bacteroidota</taxon>
        <taxon>Saprospiria</taxon>
        <taxon>Saprospirales</taxon>
        <taxon>Lewinellaceae</taxon>
        <taxon>Neolewinella</taxon>
    </lineage>
</organism>
<evidence type="ECO:0000313" key="1">
    <source>
        <dbReference type="EMBL" id="SER37138.1"/>
    </source>
</evidence>
<dbReference type="InParanoid" id="A0A1H9NMG8"/>
<dbReference type="STRING" id="478744.SAMN05444359_13817"/>
<name>A0A1H9NMG8_9BACT</name>
<proteinExistence type="predicted"/>
<dbReference type="OrthoDB" id="1494875at2"/>
<evidence type="ECO:0000313" key="2">
    <source>
        <dbReference type="Proteomes" id="UP000199021"/>
    </source>
</evidence>
<dbReference type="RefSeq" id="WP_090173110.1">
    <property type="nucleotide sequence ID" value="NZ_FOFB01000038.1"/>
</dbReference>
<gene>
    <name evidence="1" type="ORF">SAMN05444359_13817</name>
</gene>
<dbReference type="Proteomes" id="UP000199021">
    <property type="component" value="Unassembled WGS sequence"/>
</dbReference>
<reference evidence="2" key="1">
    <citation type="submission" date="2016-10" db="EMBL/GenBank/DDBJ databases">
        <authorList>
            <person name="Varghese N."/>
            <person name="Submissions S."/>
        </authorList>
    </citation>
    <scope>NUCLEOTIDE SEQUENCE [LARGE SCALE GENOMIC DNA]</scope>
    <source>
        <strain evidence="2">DSM 24740</strain>
    </source>
</reference>
<dbReference type="EMBL" id="FOFB01000038">
    <property type="protein sequence ID" value="SER37138.1"/>
    <property type="molecule type" value="Genomic_DNA"/>
</dbReference>
<keyword evidence="2" id="KW-1185">Reference proteome</keyword>